<dbReference type="RefSeq" id="WP_308981582.1">
    <property type="nucleotide sequence ID" value="NZ_JAVIDL010000018.1"/>
</dbReference>
<name>A0AAW8JAH1_9GAMM</name>
<protein>
    <recommendedName>
        <fullName evidence="4">Zinc resistance-associated protein</fullName>
    </recommendedName>
</protein>
<comment type="caution">
    <text evidence="2">The sequence shown here is derived from an EMBL/GenBank/DDBJ whole genome shotgun (WGS) entry which is preliminary data.</text>
</comment>
<reference evidence="2" key="1">
    <citation type="submission" date="2023-08" db="EMBL/GenBank/DDBJ databases">
        <title>Emergence of clinically-relevant ST2 carbapenem-resistant Acinetobacter baumannii strains in hospital sewages in Zhejiang, East of China.</title>
        <authorList>
            <person name="Kaichao C."/>
            <person name="Zhang R."/>
        </authorList>
    </citation>
    <scope>NUCLEOTIDE SEQUENCE</scope>
    <source>
        <strain evidence="2">M-RB-37</strain>
    </source>
</reference>
<evidence type="ECO:0000313" key="2">
    <source>
        <dbReference type="EMBL" id="MDQ8936146.1"/>
    </source>
</evidence>
<evidence type="ECO:0000256" key="1">
    <source>
        <dbReference type="SAM" id="SignalP"/>
    </source>
</evidence>
<organism evidence="2 3">
    <name type="scientific">Acinetobacter rudis</name>
    <dbReference type="NCBI Taxonomy" id="632955"/>
    <lineage>
        <taxon>Bacteria</taxon>
        <taxon>Pseudomonadati</taxon>
        <taxon>Pseudomonadota</taxon>
        <taxon>Gammaproteobacteria</taxon>
        <taxon>Moraxellales</taxon>
        <taxon>Moraxellaceae</taxon>
        <taxon>Acinetobacter</taxon>
    </lineage>
</organism>
<feature type="signal peptide" evidence="1">
    <location>
        <begin position="1"/>
        <end position="23"/>
    </location>
</feature>
<dbReference type="Proteomes" id="UP001243844">
    <property type="component" value="Unassembled WGS sequence"/>
</dbReference>
<dbReference type="AlphaFoldDB" id="A0AAW8JAH1"/>
<evidence type="ECO:0008006" key="4">
    <source>
        <dbReference type="Google" id="ProtNLM"/>
    </source>
</evidence>
<proteinExistence type="predicted"/>
<feature type="chain" id="PRO_5043611532" description="Zinc resistance-associated protein" evidence="1">
    <location>
        <begin position="24"/>
        <end position="125"/>
    </location>
</feature>
<accession>A0AAW8JAH1</accession>
<sequence length="125" mass="14511">MKKKLIKFAVLLPILFYPAFSVAAPYCNAQPDHPMMDGMHMDGMHNGGYMMGKMSNVDPQIMQEFDQKRAELNKLYDQGVKENDKRSQALIKDLDNLSNKMHGEMKQPYRYAQPRYSQQYRGGCR</sequence>
<evidence type="ECO:0000313" key="3">
    <source>
        <dbReference type="Proteomes" id="UP001243844"/>
    </source>
</evidence>
<dbReference type="EMBL" id="JAVIDL010000018">
    <property type="protein sequence ID" value="MDQ8936146.1"/>
    <property type="molecule type" value="Genomic_DNA"/>
</dbReference>
<gene>
    <name evidence="2" type="ORF">RFH47_10455</name>
</gene>
<keyword evidence="1" id="KW-0732">Signal</keyword>